<sequence>MTIRLCAKLKELYISGLIDMDDETFTHIVSGIPLLRVLDISYCTMLTREGLSALCMLTNLDHLCVNGIYEFDADLSKSLLKSRPSCTVEAIYTKSTMSDAERRDGQVVLFFRSDSIRNDDVTFDNNENSNNDNSLLLLKNGSGTKR</sequence>
<organism evidence="4">
    <name type="scientific">Gongylonema pulchrum</name>
    <dbReference type="NCBI Taxonomy" id="637853"/>
    <lineage>
        <taxon>Eukaryota</taxon>
        <taxon>Metazoa</taxon>
        <taxon>Ecdysozoa</taxon>
        <taxon>Nematoda</taxon>
        <taxon>Chromadorea</taxon>
        <taxon>Rhabditida</taxon>
        <taxon>Spirurina</taxon>
        <taxon>Spiruromorpha</taxon>
        <taxon>Spiruroidea</taxon>
        <taxon>Gongylonematidae</taxon>
        <taxon>Gongylonema</taxon>
    </lineage>
</organism>
<gene>
    <name evidence="2" type="ORF">GPUH_LOCUS18112</name>
</gene>
<evidence type="ECO:0000256" key="1">
    <source>
        <dbReference type="SAM" id="MobiDB-lite"/>
    </source>
</evidence>
<feature type="compositionally biased region" description="Low complexity" evidence="1">
    <location>
        <begin position="124"/>
        <end position="140"/>
    </location>
</feature>
<name>A0A183EAX0_9BILA</name>
<evidence type="ECO:0000313" key="3">
    <source>
        <dbReference type="Proteomes" id="UP000271098"/>
    </source>
</evidence>
<accession>A0A183EAX0</accession>
<dbReference type="AlphaFoldDB" id="A0A183EAX0"/>
<reference evidence="4" key="1">
    <citation type="submission" date="2016-06" db="UniProtKB">
        <authorList>
            <consortium name="WormBaseParasite"/>
        </authorList>
    </citation>
    <scope>IDENTIFICATION</scope>
</reference>
<dbReference type="WBParaSite" id="GPUH_0001813601-mRNA-1">
    <property type="protein sequence ID" value="GPUH_0001813601-mRNA-1"/>
    <property type="gene ID" value="GPUH_0001813601"/>
</dbReference>
<evidence type="ECO:0000313" key="2">
    <source>
        <dbReference type="EMBL" id="VDN31072.1"/>
    </source>
</evidence>
<dbReference type="InterPro" id="IPR032675">
    <property type="entry name" value="LRR_dom_sf"/>
</dbReference>
<dbReference type="EMBL" id="UYRT01086224">
    <property type="protein sequence ID" value="VDN31072.1"/>
    <property type="molecule type" value="Genomic_DNA"/>
</dbReference>
<dbReference type="OrthoDB" id="5863314at2759"/>
<feature type="region of interest" description="Disordered" evidence="1">
    <location>
        <begin position="122"/>
        <end position="146"/>
    </location>
</feature>
<evidence type="ECO:0000313" key="4">
    <source>
        <dbReference type="WBParaSite" id="GPUH_0001813601-mRNA-1"/>
    </source>
</evidence>
<keyword evidence="3" id="KW-1185">Reference proteome</keyword>
<dbReference type="Gene3D" id="3.80.10.10">
    <property type="entry name" value="Ribonuclease Inhibitor"/>
    <property type="match status" value="1"/>
</dbReference>
<dbReference type="SMART" id="SM00367">
    <property type="entry name" value="LRR_CC"/>
    <property type="match status" value="2"/>
</dbReference>
<proteinExistence type="predicted"/>
<reference evidence="2 3" key="2">
    <citation type="submission" date="2018-11" db="EMBL/GenBank/DDBJ databases">
        <authorList>
            <consortium name="Pathogen Informatics"/>
        </authorList>
    </citation>
    <scope>NUCLEOTIDE SEQUENCE [LARGE SCALE GENOMIC DNA]</scope>
</reference>
<dbReference type="Proteomes" id="UP000271098">
    <property type="component" value="Unassembled WGS sequence"/>
</dbReference>
<protein>
    <submittedName>
        <fullName evidence="4">F-box/LRR protein</fullName>
    </submittedName>
</protein>
<dbReference type="SUPFAM" id="SSF52047">
    <property type="entry name" value="RNI-like"/>
    <property type="match status" value="1"/>
</dbReference>
<dbReference type="InterPro" id="IPR006553">
    <property type="entry name" value="Leu-rich_rpt_Cys-con_subtyp"/>
</dbReference>